<dbReference type="InterPro" id="IPR029058">
    <property type="entry name" value="AB_hydrolase_fold"/>
</dbReference>
<evidence type="ECO:0000256" key="3">
    <source>
        <dbReference type="ARBA" id="ARBA00022801"/>
    </source>
</evidence>
<dbReference type="ESTHER" id="linun-a0a1s3iin2">
    <property type="family name" value="Carb_B_Brachiopoda"/>
</dbReference>
<dbReference type="FunCoup" id="A0A1S3IIN2">
    <property type="interactions" value="64"/>
</dbReference>
<evidence type="ECO:0000256" key="2">
    <source>
        <dbReference type="ARBA" id="ARBA00022729"/>
    </source>
</evidence>
<sequence length="590" mass="64094">MAIAFLKSVNAFLALYFNSLLSSQPQVTTKNGEIQGIVETVQGQPVNLFLGIPFADPPVGSLRFMKPQPVSNWTGIRNTTAYGAVCMQEEMLISHGTQMSEDCLTLNVFVPGTLSNTTRKAVMVWIHGGGFMNGGTNVYHFHEFAIQGDVIVVSVNYRLGAFGFLTTGDVNAPGNAGLWDQIEGLKWVRDNIENFGGDPNNVTIFGESAGGSCVSQLAMTLAARGLFRRFISMSGTALTESAWVKDDADIATKVGQNLGCNAAASEKAKLAACLRDANATALLKASAREVFPRHVTTPFGPVVDGDMFPLTVLEMLKDSNSDVVRNFLSLDYMGGFTNSDAGVYLLVLPFNTTLGVQPSYMKDTLIPQFAAEVSSYHQDEIARRLRGLYYDASADMAETGRLMVNYYTDTLFAVPTVGFLRYHLMAPGGSTYLFYFTKEPSFPHLVPVPAWFEGANHGDDLLFMLGLEVDVLINNINFTEAEKNISTAFMTYFANFAKTGNPNTPDAVPSPWPSYTHADEAYLDIGDVILNETDVIPERIDLWLDTVPAIIAKPTTSAPPTTPVASDGNLDLISTILVALILLNTLIPFP</sequence>
<keyword evidence="6" id="KW-1185">Reference proteome</keyword>
<protein>
    <recommendedName>
        <fullName evidence="4">Carboxylic ester hydrolase</fullName>
        <ecNumber evidence="4">3.1.1.-</ecNumber>
    </recommendedName>
</protein>
<evidence type="ECO:0000256" key="4">
    <source>
        <dbReference type="RuleBase" id="RU361235"/>
    </source>
</evidence>
<dbReference type="Proteomes" id="UP000085678">
    <property type="component" value="Unplaced"/>
</dbReference>
<dbReference type="Pfam" id="PF00135">
    <property type="entry name" value="COesterase"/>
    <property type="match status" value="1"/>
</dbReference>
<dbReference type="PROSITE" id="PS00941">
    <property type="entry name" value="CARBOXYLESTERASE_B_2"/>
    <property type="match status" value="1"/>
</dbReference>
<gene>
    <name evidence="7" type="primary">LOC106164110</name>
</gene>
<evidence type="ECO:0000313" key="7">
    <source>
        <dbReference type="RefSeq" id="XP_013397364.1"/>
    </source>
</evidence>
<accession>A0A1S3IIN2</accession>
<dbReference type="SUPFAM" id="SSF53474">
    <property type="entry name" value="alpha/beta-Hydrolases"/>
    <property type="match status" value="1"/>
</dbReference>
<dbReference type="AlphaFoldDB" id="A0A1S3IIN2"/>
<feature type="domain" description="Carboxylesterase type B" evidence="5">
    <location>
        <begin position="24"/>
        <end position="527"/>
    </location>
</feature>
<dbReference type="KEGG" id="lak:106164110"/>
<proteinExistence type="inferred from homology"/>
<dbReference type="InterPro" id="IPR019826">
    <property type="entry name" value="Carboxylesterase_B_AS"/>
</dbReference>
<dbReference type="PANTHER" id="PTHR43903">
    <property type="entry name" value="NEUROLIGIN"/>
    <property type="match status" value="1"/>
</dbReference>
<evidence type="ECO:0000256" key="1">
    <source>
        <dbReference type="ARBA" id="ARBA00005964"/>
    </source>
</evidence>
<keyword evidence="3 4" id="KW-0378">Hydrolase</keyword>
<dbReference type="InterPro" id="IPR002018">
    <property type="entry name" value="CarbesteraseB"/>
</dbReference>
<feature type="signal peptide" evidence="4">
    <location>
        <begin position="1"/>
        <end position="22"/>
    </location>
</feature>
<dbReference type="EC" id="3.1.1.-" evidence="4"/>
<dbReference type="GeneID" id="106164110"/>
<keyword evidence="2 4" id="KW-0732">Signal</keyword>
<dbReference type="GO" id="GO:0016787">
    <property type="term" value="F:hydrolase activity"/>
    <property type="evidence" value="ECO:0007669"/>
    <property type="project" value="UniProtKB-KW"/>
</dbReference>
<dbReference type="OrthoDB" id="408631at2759"/>
<feature type="chain" id="PRO_5010004167" description="Carboxylic ester hydrolase" evidence="4">
    <location>
        <begin position="23"/>
        <end position="590"/>
    </location>
</feature>
<reference evidence="7" key="1">
    <citation type="submission" date="2025-08" db="UniProtKB">
        <authorList>
            <consortium name="RefSeq"/>
        </authorList>
    </citation>
    <scope>IDENTIFICATION</scope>
    <source>
        <tissue evidence="7">Gonads</tissue>
    </source>
</reference>
<evidence type="ECO:0000259" key="5">
    <source>
        <dbReference type="Pfam" id="PF00135"/>
    </source>
</evidence>
<dbReference type="PROSITE" id="PS00122">
    <property type="entry name" value="CARBOXYLESTERASE_B_1"/>
    <property type="match status" value="1"/>
</dbReference>
<dbReference type="Gene3D" id="3.40.50.1820">
    <property type="entry name" value="alpha/beta hydrolase"/>
    <property type="match status" value="1"/>
</dbReference>
<organism evidence="6 7">
    <name type="scientific">Lingula anatina</name>
    <name type="common">Brachiopod</name>
    <name type="synonym">Lingula unguis</name>
    <dbReference type="NCBI Taxonomy" id="7574"/>
    <lineage>
        <taxon>Eukaryota</taxon>
        <taxon>Metazoa</taxon>
        <taxon>Spiralia</taxon>
        <taxon>Lophotrochozoa</taxon>
        <taxon>Brachiopoda</taxon>
        <taxon>Linguliformea</taxon>
        <taxon>Lingulata</taxon>
        <taxon>Lingulida</taxon>
        <taxon>Linguloidea</taxon>
        <taxon>Lingulidae</taxon>
        <taxon>Lingula</taxon>
    </lineage>
</organism>
<dbReference type="InParanoid" id="A0A1S3IIN2"/>
<dbReference type="InterPro" id="IPR019819">
    <property type="entry name" value="Carboxylesterase_B_CS"/>
</dbReference>
<dbReference type="RefSeq" id="XP_013397364.1">
    <property type="nucleotide sequence ID" value="XM_013541910.1"/>
</dbReference>
<name>A0A1S3IIN2_LINAN</name>
<dbReference type="CDD" id="cd00312">
    <property type="entry name" value="Esterase_lipase"/>
    <property type="match status" value="1"/>
</dbReference>
<comment type="similarity">
    <text evidence="1 4">Belongs to the type-B carboxylesterase/lipase family.</text>
</comment>
<dbReference type="InterPro" id="IPR051093">
    <property type="entry name" value="Neuroligin/BSAL"/>
</dbReference>
<evidence type="ECO:0000313" key="6">
    <source>
        <dbReference type="Proteomes" id="UP000085678"/>
    </source>
</evidence>